<evidence type="ECO:0000256" key="2">
    <source>
        <dbReference type="ARBA" id="ARBA00022475"/>
    </source>
</evidence>
<keyword evidence="11" id="KW-1185">Reference proteome</keyword>
<organism evidence="10 11">
    <name type="scientific">Teretinema zuelzerae</name>
    <dbReference type="NCBI Taxonomy" id="156"/>
    <lineage>
        <taxon>Bacteria</taxon>
        <taxon>Pseudomonadati</taxon>
        <taxon>Spirochaetota</taxon>
        <taxon>Spirochaetia</taxon>
        <taxon>Spirochaetales</taxon>
        <taxon>Treponemataceae</taxon>
        <taxon>Teretinema</taxon>
    </lineage>
</organism>
<dbReference type="Proteomes" id="UP001198163">
    <property type="component" value="Unassembled WGS sequence"/>
</dbReference>
<evidence type="ECO:0000256" key="6">
    <source>
        <dbReference type="ARBA" id="ARBA00038076"/>
    </source>
</evidence>
<feature type="transmembrane region" description="Helical" evidence="7">
    <location>
        <begin position="321"/>
        <end position="354"/>
    </location>
</feature>
<feature type="transmembrane region" description="Helical" evidence="7">
    <location>
        <begin position="276"/>
        <end position="301"/>
    </location>
</feature>
<dbReference type="RefSeq" id="WP_230752994.1">
    <property type="nucleotide sequence ID" value="NZ_JAINWA010000001.1"/>
</dbReference>
<dbReference type="InterPro" id="IPR050250">
    <property type="entry name" value="Macrolide_Exporter_MacB"/>
</dbReference>
<accession>A0AAE3EF92</accession>
<evidence type="ECO:0000256" key="3">
    <source>
        <dbReference type="ARBA" id="ARBA00022692"/>
    </source>
</evidence>
<evidence type="ECO:0000256" key="5">
    <source>
        <dbReference type="ARBA" id="ARBA00023136"/>
    </source>
</evidence>
<protein>
    <submittedName>
        <fullName evidence="10">FtsX-like permease family protein</fullName>
    </submittedName>
</protein>
<gene>
    <name evidence="10" type="ORF">K7J14_03130</name>
</gene>
<sequence>MKIMKTAWKNLWRNRGRTILSATAIAVSSFIVMFVIGFEEGFIGDMTNNLTANVTGDIRIMRREYVENDRVSPLQFYIENTEELIAAAESNPLVEFATARTEFGVSLYRDGKQIPSRAVGVDMNRSKLVNGRNSLVEAGTLPAPGKNEILIATGFARETGIKPGDRVTLLTKTASSGTNGRTFTVSGVLSVADASYRNRAIFLDIERAGDFLRMGRDALQIQVFLKNGPTINMEDAAKDVSRTLTAAAGADFEKDYDLRPWYAVSSTFSFFKLASVMYFFIGAIFYFLAGTVIINTTMMSVLERRKEIGTLAALGMEKIRILALFLAESLWIAVIGTLSGGAAGLAGLAALGTVGVDFQKMGGGSIDGLSASEIIYPSISAGSAALVVVLGIVVTLIACVMPARMATRVEPAEALRVQ</sequence>
<keyword evidence="5 7" id="KW-0472">Membrane</keyword>
<evidence type="ECO:0000256" key="7">
    <source>
        <dbReference type="SAM" id="Phobius"/>
    </source>
</evidence>
<dbReference type="InterPro" id="IPR025857">
    <property type="entry name" value="MacB_PCD"/>
</dbReference>
<dbReference type="GO" id="GO:0005886">
    <property type="term" value="C:plasma membrane"/>
    <property type="evidence" value="ECO:0007669"/>
    <property type="project" value="UniProtKB-SubCell"/>
</dbReference>
<feature type="domain" description="ABC3 transporter permease C-terminal" evidence="8">
    <location>
        <begin position="279"/>
        <end position="411"/>
    </location>
</feature>
<evidence type="ECO:0000259" key="8">
    <source>
        <dbReference type="Pfam" id="PF02687"/>
    </source>
</evidence>
<evidence type="ECO:0000256" key="1">
    <source>
        <dbReference type="ARBA" id="ARBA00004651"/>
    </source>
</evidence>
<comment type="subcellular location">
    <subcellularLocation>
        <location evidence="1">Cell membrane</location>
        <topology evidence="1">Multi-pass membrane protein</topology>
    </subcellularLocation>
</comment>
<dbReference type="Pfam" id="PF02687">
    <property type="entry name" value="FtsX"/>
    <property type="match status" value="1"/>
</dbReference>
<reference evidence="10" key="1">
    <citation type="submission" date="2021-08" db="EMBL/GenBank/DDBJ databases">
        <title>Comparative analyses of Brucepasteria parasyntrophica and Teretinema zuelzerae.</title>
        <authorList>
            <person name="Song Y."/>
            <person name="Brune A."/>
        </authorList>
    </citation>
    <scope>NUCLEOTIDE SEQUENCE</scope>
    <source>
        <strain evidence="10">DSM 1903</strain>
    </source>
</reference>
<dbReference type="AlphaFoldDB" id="A0AAE3EF92"/>
<dbReference type="GO" id="GO:0022857">
    <property type="term" value="F:transmembrane transporter activity"/>
    <property type="evidence" value="ECO:0007669"/>
    <property type="project" value="TreeGrafter"/>
</dbReference>
<keyword evidence="4 7" id="KW-1133">Transmembrane helix</keyword>
<feature type="transmembrane region" description="Helical" evidence="7">
    <location>
        <begin position="20"/>
        <end position="38"/>
    </location>
</feature>
<feature type="domain" description="MacB-like periplasmic core" evidence="9">
    <location>
        <begin position="18"/>
        <end position="240"/>
    </location>
</feature>
<dbReference type="Pfam" id="PF12704">
    <property type="entry name" value="MacB_PCD"/>
    <property type="match status" value="1"/>
</dbReference>
<dbReference type="InterPro" id="IPR003838">
    <property type="entry name" value="ABC3_permease_C"/>
</dbReference>
<dbReference type="PANTHER" id="PTHR30572:SF4">
    <property type="entry name" value="ABC TRANSPORTER PERMEASE YTRF"/>
    <property type="match status" value="1"/>
</dbReference>
<dbReference type="PANTHER" id="PTHR30572">
    <property type="entry name" value="MEMBRANE COMPONENT OF TRANSPORTER-RELATED"/>
    <property type="match status" value="1"/>
</dbReference>
<dbReference type="EMBL" id="JAINWA010000001">
    <property type="protein sequence ID" value="MCD1653690.1"/>
    <property type="molecule type" value="Genomic_DNA"/>
</dbReference>
<evidence type="ECO:0000256" key="4">
    <source>
        <dbReference type="ARBA" id="ARBA00022989"/>
    </source>
</evidence>
<comment type="similarity">
    <text evidence="6">Belongs to the ABC-4 integral membrane protein family.</text>
</comment>
<keyword evidence="3 7" id="KW-0812">Transmembrane</keyword>
<feature type="transmembrane region" description="Helical" evidence="7">
    <location>
        <begin position="374"/>
        <end position="400"/>
    </location>
</feature>
<comment type="caution">
    <text evidence="10">The sequence shown here is derived from an EMBL/GenBank/DDBJ whole genome shotgun (WGS) entry which is preliminary data.</text>
</comment>
<evidence type="ECO:0000259" key="9">
    <source>
        <dbReference type="Pfam" id="PF12704"/>
    </source>
</evidence>
<keyword evidence="2" id="KW-1003">Cell membrane</keyword>
<name>A0AAE3EF92_9SPIR</name>
<evidence type="ECO:0000313" key="10">
    <source>
        <dbReference type="EMBL" id="MCD1653690.1"/>
    </source>
</evidence>
<proteinExistence type="inferred from homology"/>
<evidence type="ECO:0000313" key="11">
    <source>
        <dbReference type="Proteomes" id="UP001198163"/>
    </source>
</evidence>